<dbReference type="FunFam" id="1.10.510.10:FF:000021">
    <property type="entry name" value="Serine/threonine protein kinase"/>
    <property type="match status" value="1"/>
</dbReference>
<dbReference type="Gene3D" id="3.30.10.20">
    <property type="match status" value="4"/>
</dbReference>
<dbReference type="SMART" id="SM00740">
    <property type="entry name" value="PASTA"/>
    <property type="match status" value="4"/>
</dbReference>
<dbReference type="InterPro" id="IPR005543">
    <property type="entry name" value="PASTA_dom"/>
</dbReference>
<dbReference type="Pfam" id="PF00069">
    <property type="entry name" value="Pkinase"/>
    <property type="match status" value="1"/>
</dbReference>
<keyword evidence="14" id="KW-1185">Reference proteome</keyword>
<dbReference type="OrthoDB" id="9762169at2"/>
<dbReference type="PROSITE" id="PS50011">
    <property type="entry name" value="PROTEIN_KINASE_DOM"/>
    <property type="match status" value="1"/>
</dbReference>
<evidence type="ECO:0000256" key="10">
    <source>
        <dbReference type="SAM" id="Phobius"/>
    </source>
</evidence>
<evidence type="ECO:0000256" key="5">
    <source>
        <dbReference type="ARBA" id="ARBA00022777"/>
    </source>
</evidence>
<sequence length="693" mass="71915">MRANLIGAVLEQRYRVDALLAKGGMSAVYRGMDTRLDRAVAIKIMDPRFADDPTFVDRFQREARSAARLHHANVVAVHDQGAETDPEHNRVFLVMELVDGGTLRDLLGERGALPVPLALSVLDPVLSALSAAHQAGLVHRDVKPENVLIGRSGTGGSASGVVKVADFGLVRAVASATHTSSSVILGTVAYLSPEQVTTGATTSRGDVYSAGVLLFEMLTGRPPYRGDTALSVAYQHVHNDVPAPSTLIPGIPAALDELVLRATSRDASARPADAEQFRTELLGVGRTLGIPPTPVPVPVPHAREHTGPVSASTISSAEAAEPTADSATEATANQPTSSGTPPNGTSVLSAAEMAALANTGPRGTQALRRELPAEHTAHQPPIGDSAPTPPHGMAAARGGRRRKIIVFAILGALLLGLLGVGTWWFVDGRWSPVPEIAGMDTARAEQTVRTAGFTPKITKMRHDEVAAGTVIGSDPAAGHQALGGDEITVLVSTGPPTVPDITPGTSLDEARAALADEQLRPRTDDSVNEYHNQVPEGAVIKTDPPAGTALKTGAAVMVIVSKGPPPQPVPEVAGMTKEEAFAAISEAGMEPYVAGEEFSEEAGNGRVIRTEPAAGTVPDEDSTRVGVYLSTAVTVPELTGKTVAEAEAALEDAGLAAEVRQLFPRPDSRVVQQEPSAGSNVAPGSTVLVGAFP</sequence>
<dbReference type="SUPFAM" id="SSF56112">
    <property type="entry name" value="Protein kinase-like (PK-like)"/>
    <property type="match status" value="1"/>
</dbReference>
<dbReference type="SMART" id="SM00220">
    <property type="entry name" value="S_TKc"/>
    <property type="match status" value="1"/>
</dbReference>
<comment type="catalytic activity">
    <reaction evidence="7">
        <text>L-threonyl-[protein] + ATP = O-phospho-L-threonyl-[protein] + ADP + H(+)</text>
        <dbReference type="Rhea" id="RHEA:46608"/>
        <dbReference type="Rhea" id="RHEA-COMP:11060"/>
        <dbReference type="Rhea" id="RHEA-COMP:11605"/>
        <dbReference type="ChEBI" id="CHEBI:15378"/>
        <dbReference type="ChEBI" id="CHEBI:30013"/>
        <dbReference type="ChEBI" id="CHEBI:30616"/>
        <dbReference type="ChEBI" id="CHEBI:61977"/>
        <dbReference type="ChEBI" id="CHEBI:456216"/>
        <dbReference type="EC" id="2.7.11.1"/>
    </reaction>
</comment>
<dbReference type="InterPro" id="IPR008271">
    <property type="entry name" value="Ser/Thr_kinase_AS"/>
</dbReference>
<dbReference type="GO" id="GO:0005524">
    <property type="term" value="F:ATP binding"/>
    <property type="evidence" value="ECO:0007669"/>
    <property type="project" value="UniProtKB-KW"/>
</dbReference>
<evidence type="ECO:0000256" key="4">
    <source>
        <dbReference type="ARBA" id="ARBA00022741"/>
    </source>
</evidence>
<evidence type="ECO:0000313" key="14">
    <source>
        <dbReference type="Proteomes" id="UP000294911"/>
    </source>
</evidence>
<dbReference type="AlphaFoldDB" id="A0A4R2QZL4"/>
<keyword evidence="4" id="KW-0547">Nucleotide-binding</keyword>
<accession>A0A4R2QZL4</accession>
<organism evidence="13 14">
    <name type="scientific">Tamaricihabitans halophyticus</name>
    <dbReference type="NCBI Taxonomy" id="1262583"/>
    <lineage>
        <taxon>Bacteria</taxon>
        <taxon>Bacillati</taxon>
        <taxon>Actinomycetota</taxon>
        <taxon>Actinomycetes</taxon>
        <taxon>Pseudonocardiales</taxon>
        <taxon>Pseudonocardiaceae</taxon>
        <taxon>Tamaricihabitans</taxon>
    </lineage>
</organism>
<proteinExistence type="predicted"/>
<dbReference type="Proteomes" id="UP000294911">
    <property type="component" value="Unassembled WGS sequence"/>
</dbReference>
<comment type="catalytic activity">
    <reaction evidence="8">
        <text>L-seryl-[protein] + ATP = O-phospho-L-seryl-[protein] + ADP + H(+)</text>
        <dbReference type="Rhea" id="RHEA:17989"/>
        <dbReference type="Rhea" id="RHEA-COMP:9863"/>
        <dbReference type="Rhea" id="RHEA-COMP:11604"/>
        <dbReference type="ChEBI" id="CHEBI:15378"/>
        <dbReference type="ChEBI" id="CHEBI:29999"/>
        <dbReference type="ChEBI" id="CHEBI:30616"/>
        <dbReference type="ChEBI" id="CHEBI:83421"/>
        <dbReference type="ChEBI" id="CHEBI:456216"/>
        <dbReference type="EC" id="2.7.11.1"/>
    </reaction>
</comment>
<feature type="region of interest" description="Disordered" evidence="9">
    <location>
        <begin position="374"/>
        <end position="396"/>
    </location>
</feature>
<feature type="region of interest" description="Disordered" evidence="9">
    <location>
        <begin position="668"/>
        <end position="693"/>
    </location>
</feature>
<feature type="domain" description="PASTA" evidence="12">
    <location>
        <begin position="632"/>
        <end position="693"/>
    </location>
</feature>
<dbReference type="EC" id="2.7.11.1" evidence="1"/>
<feature type="compositionally biased region" description="Polar residues" evidence="9">
    <location>
        <begin position="670"/>
        <end position="683"/>
    </location>
</feature>
<dbReference type="PANTHER" id="PTHR43289:SF34">
    <property type="entry name" value="SERINE_THREONINE-PROTEIN KINASE YBDM-RELATED"/>
    <property type="match status" value="1"/>
</dbReference>
<reference evidence="13 14" key="1">
    <citation type="submission" date="2019-03" db="EMBL/GenBank/DDBJ databases">
        <title>Genomic Encyclopedia of Type Strains, Phase IV (KMG-IV): sequencing the most valuable type-strain genomes for metagenomic binning, comparative biology and taxonomic classification.</title>
        <authorList>
            <person name="Goeker M."/>
        </authorList>
    </citation>
    <scope>NUCLEOTIDE SEQUENCE [LARGE SCALE GENOMIC DNA]</scope>
    <source>
        <strain evidence="13 14">DSM 45765</strain>
    </source>
</reference>
<keyword evidence="6" id="KW-0067">ATP-binding</keyword>
<evidence type="ECO:0000256" key="3">
    <source>
        <dbReference type="ARBA" id="ARBA00022679"/>
    </source>
</evidence>
<feature type="domain" description="PASTA" evidence="12">
    <location>
        <begin position="427"/>
        <end position="493"/>
    </location>
</feature>
<feature type="compositionally biased region" description="Polar residues" evidence="9">
    <location>
        <begin position="325"/>
        <end position="346"/>
    </location>
</feature>
<dbReference type="RefSeq" id="WP_132876724.1">
    <property type="nucleotide sequence ID" value="NZ_SLXQ01000002.1"/>
</dbReference>
<feature type="domain" description="Protein kinase" evidence="11">
    <location>
        <begin position="14"/>
        <end position="282"/>
    </location>
</feature>
<evidence type="ECO:0000256" key="6">
    <source>
        <dbReference type="ARBA" id="ARBA00022840"/>
    </source>
</evidence>
<evidence type="ECO:0000256" key="1">
    <source>
        <dbReference type="ARBA" id="ARBA00012513"/>
    </source>
</evidence>
<feature type="region of interest" description="Disordered" evidence="9">
    <location>
        <begin position="292"/>
        <end position="346"/>
    </location>
</feature>
<evidence type="ECO:0000256" key="9">
    <source>
        <dbReference type="SAM" id="MobiDB-lite"/>
    </source>
</evidence>
<gene>
    <name evidence="13" type="ORF">EV191_102349</name>
</gene>
<dbReference type="CDD" id="cd14014">
    <property type="entry name" value="STKc_PknB_like"/>
    <property type="match status" value="1"/>
</dbReference>
<dbReference type="Gene3D" id="1.10.510.10">
    <property type="entry name" value="Transferase(Phosphotransferase) domain 1"/>
    <property type="match status" value="1"/>
</dbReference>
<keyword evidence="5 13" id="KW-0418">Kinase</keyword>
<dbReference type="CDD" id="cd06577">
    <property type="entry name" value="PASTA_pknB"/>
    <property type="match status" value="3"/>
</dbReference>
<dbReference type="Pfam" id="PF03793">
    <property type="entry name" value="PASTA"/>
    <property type="match status" value="4"/>
</dbReference>
<keyword evidence="10" id="KW-0472">Membrane</keyword>
<dbReference type="EMBL" id="SLXQ01000002">
    <property type="protein sequence ID" value="TCP55137.1"/>
    <property type="molecule type" value="Genomic_DNA"/>
</dbReference>
<dbReference type="InterPro" id="IPR011009">
    <property type="entry name" value="Kinase-like_dom_sf"/>
</dbReference>
<dbReference type="PROSITE" id="PS00108">
    <property type="entry name" value="PROTEIN_KINASE_ST"/>
    <property type="match status" value="1"/>
</dbReference>
<name>A0A4R2QZL4_9PSEU</name>
<feature type="compositionally biased region" description="Low complexity" evidence="9">
    <location>
        <begin position="310"/>
        <end position="324"/>
    </location>
</feature>
<dbReference type="PROSITE" id="PS51178">
    <property type="entry name" value="PASTA"/>
    <property type="match status" value="4"/>
</dbReference>
<evidence type="ECO:0000256" key="8">
    <source>
        <dbReference type="ARBA" id="ARBA00048679"/>
    </source>
</evidence>
<protein>
    <recommendedName>
        <fullName evidence="1">non-specific serine/threonine protein kinase</fullName>
        <ecNumber evidence="1">2.7.11.1</ecNumber>
    </recommendedName>
</protein>
<evidence type="ECO:0000259" key="12">
    <source>
        <dbReference type="PROSITE" id="PS51178"/>
    </source>
</evidence>
<dbReference type="SUPFAM" id="SSF54184">
    <property type="entry name" value="Penicillin-binding protein 2x (pbp-2x), c-terminal domain"/>
    <property type="match status" value="1"/>
</dbReference>
<dbReference type="GO" id="GO:0004674">
    <property type="term" value="F:protein serine/threonine kinase activity"/>
    <property type="evidence" value="ECO:0007669"/>
    <property type="project" value="UniProtKB-KW"/>
</dbReference>
<feature type="domain" description="PASTA" evidence="12">
    <location>
        <begin position="494"/>
        <end position="562"/>
    </location>
</feature>
<evidence type="ECO:0000256" key="2">
    <source>
        <dbReference type="ARBA" id="ARBA00022527"/>
    </source>
</evidence>
<dbReference type="PANTHER" id="PTHR43289">
    <property type="entry name" value="MITOGEN-ACTIVATED PROTEIN KINASE KINASE KINASE 20-RELATED"/>
    <property type="match status" value="1"/>
</dbReference>
<feature type="transmembrane region" description="Helical" evidence="10">
    <location>
        <begin position="404"/>
        <end position="426"/>
    </location>
</feature>
<keyword evidence="3" id="KW-0808">Transferase</keyword>
<feature type="domain" description="PASTA" evidence="12">
    <location>
        <begin position="563"/>
        <end position="631"/>
    </location>
</feature>
<dbReference type="InterPro" id="IPR000719">
    <property type="entry name" value="Prot_kinase_dom"/>
</dbReference>
<evidence type="ECO:0000259" key="11">
    <source>
        <dbReference type="PROSITE" id="PS50011"/>
    </source>
</evidence>
<keyword evidence="10" id="KW-1133">Transmembrane helix</keyword>
<dbReference type="FunFam" id="3.30.200.20:FF:000035">
    <property type="entry name" value="Serine/threonine protein kinase Stk1"/>
    <property type="match status" value="1"/>
</dbReference>
<evidence type="ECO:0000313" key="13">
    <source>
        <dbReference type="EMBL" id="TCP55137.1"/>
    </source>
</evidence>
<comment type="caution">
    <text evidence="13">The sequence shown here is derived from an EMBL/GenBank/DDBJ whole genome shotgun (WGS) entry which is preliminary data.</text>
</comment>
<dbReference type="Gene3D" id="3.30.200.20">
    <property type="entry name" value="Phosphorylase Kinase, domain 1"/>
    <property type="match status" value="1"/>
</dbReference>
<keyword evidence="2" id="KW-0723">Serine/threonine-protein kinase</keyword>
<dbReference type="GO" id="GO:0045717">
    <property type="term" value="P:negative regulation of fatty acid biosynthetic process"/>
    <property type="evidence" value="ECO:0007669"/>
    <property type="project" value="UniProtKB-ARBA"/>
</dbReference>
<evidence type="ECO:0000256" key="7">
    <source>
        <dbReference type="ARBA" id="ARBA00047899"/>
    </source>
</evidence>
<keyword evidence="10" id="KW-0812">Transmembrane</keyword>